<dbReference type="PANTHER" id="PTHR30399:SF1">
    <property type="entry name" value="UTP PYROPHOSPHATASE"/>
    <property type="match status" value="1"/>
</dbReference>
<dbReference type="InterPro" id="IPR053136">
    <property type="entry name" value="UTP_pyrophosphatase-like"/>
</dbReference>
<reference evidence="2 3" key="1">
    <citation type="journal article" date="2013" name="ISME J.">
        <title>A metabolic model for members of the genus Tetrasphaera involved in enhanced biological phosphorus removal.</title>
        <authorList>
            <person name="Kristiansen R."/>
            <person name="Nguyen H.T.T."/>
            <person name="Saunders A.M."/>
            <person name="Nielsen J.L."/>
            <person name="Wimmer R."/>
            <person name="Le V.Q."/>
            <person name="McIlroy S.J."/>
            <person name="Petrovski S."/>
            <person name="Seviour R.J."/>
            <person name="Calteau A."/>
            <person name="Nielsen K.L."/>
            <person name="Nielsen P.H."/>
        </authorList>
    </citation>
    <scope>NUCLEOTIDE SEQUENCE [LARGE SCALE GENOMIC DNA]</scope>
    <source>
        <strain evidence="2 3">Ben110</strain>
    </source>
</reference>
<dbReference type="Proteomes" id="UP000035763">
    <property type="component" value="Unassembled WGS sequence"/>
</dbReference>
<dbReference type="Gene3D" id="3.30.2010.10">
    <property type="entry name" value="Metalloproteases ('zincins'), catalytic domain"/>
    <property type="match status" value="1"/>
</dbReference>
<dbReference type="GO" id="GO:0016787">
    <property type="term" value="F:hydrolase activity"/>
    <property type="evidence" value="ECO:0007669"/>
    <property type="project" value="UniProtKB-KW"/>
</dbReference>
<dbReference type="EMBL" id="CAJA01000213">
    <property type="protein sequence ID" value="CCH73548.1"/>
    <property type="molecule type" value="Genomic_DNA"/>
</dbReference>
<proteinExistence type="predicted"/>
<organism evidence="2 3">
    <name type="scientific">Nostocoides australiense Ben110</name>
    <dbReference type="NCBI Taxonomy" id="1193182"/>
    <lineage>
        <taxon>Bacteria</taxon>
        <taxon>Bacillati</taxon>
        <taxon>Actinomycetota</taxon>
        <taxon>Actinomycetes</taxon>
        <taxon>Micrococcales</taxon>
        <taxon>Intrasporangiaceae</taxon>
        <taxon>Nostocoides</taxon>
    </lineage>
</organism>
<evidence type="ECO:0000259" key="1">
    <source>
        <dbReference type="Pfam" id="PF01863"/>
    </source>
</evidence>
<keyword evidence="3" id="KW-1185">Reference proteome</keyword>
<evidence type="ECO:0000313" key="2">
    <source>
        <dbReference type="EMBL" id="CCH73548.1"/>
    </source>
</evidence>
<feature type="domain" description="YgjP-like metallopeptidase" evidence="1">
    <location>
        <begin position="61"/>
        <end position="161"/>
    </location>
</feature>
<dbReference type="AlphaFoldDB" id="W6JVP3"/>
<name>W6JVP3_9MICO</name>
<comment type="caution">
    <text evidence="2">The sequence shown here is derived from an EMBL/GenBank/DDBJ whole genome shotgun (WGS) entry which is preliminary data.</text>
</comment>
<dbReference type="PANTHER" id="PTHR30399">
    <property type="entry name" value="UNCHARACTERIZED PROTEIN YGJP"/>
    <property type="match status" value="1"/>
</dbReference>
<dbReference type="RefSeq" id="WP_048699178.1">
    <property type="nucleotide sequence ID" value="NZ_HG764815.1"/>
</dbReference>
<protein>
    <submittedName>
        <fullName evidence="2">Putative metal-dependent hydrolase</fullName>
    </submittedName>
</protein>
<dbReference type="CDD" id="cd07344">
    <property type="entry name" value="M48_yhfN_like"/>
    <property type="match status" value="1"/>
</dbReference>
<dbReference type="InterPro" id="IPR002725">
    <property type="entry name" value="YgjP-like_metallopeptidase"/>
</dbReference>
<sequence>MTPDLPSPAPDVEIRRSARRRRTVSARREGERIIVMMPAGLSAAEEQRWVETMVGKLERSARRTPRGRSDAELTDRARRLSAAYLEGRAQPTSVRWVGNQERRWGSCTPSTGQIRLSDRLAGMPEYVVDYVLVHELAHLLEHGHGPAFWALVDRYPRTERARGFLDGICLAAGLDMTAPDEE</sequence>
<evidence type="ECO:0000313" key="3">
    <source>
        <dbReference type="Proteomes" id="UP000035763"/>
    </source>
</evidence>
<gene>
    <name evidence="2" type="ORF">BN11_2900003</name>
</gene>
<accession>W6JVP3</accession>
<dbReference type="Pfam" id="PF01863">
    <property type="entry name" value="YgjP-like"/>
    <property type="match status" value="1"/>
</dbReference>
<keyword evidence="2" id="KW-0378">Hydrolase</keyword>